<accession>A0AAP4BU01</accession>
<protein>
    <submittedName>
        <fullName evidence="1">Uncharacterized protein</fullName>
    </submittedName>
</protein>
<sequence length="60" mass="6961">MSLAAEAEKRRDFWPEILTHSDITAVQAGIERKCDMHEAQILHSREKDDLSTISHSWRVN</sequence>
<comment type="caution">
    <text evidence="1">The sequence shown here is derived from an EMBL/GenBank/DDBJ whole genome shotgun (WGS) entry which is preliminary data.</text>
</comment>
<dbReference type="RefSeq" id="WP_284589831.1">
    <property type="nucleotide sequence ID" value="NZ_JASNVP010000006.1"/>
</dbReference>
<evidence type="ECO:0000313" key="1">
    <source>
        <dbReference type="EMBL" id="MDK4326405.1"/>
    </source>
</evidence>
<reference evidence="1" key="1">
    <citation type="submission" date="2023-05" db="EMBL/GenBank/DDBJ databases">
        <title>Metabolic capabilities are highly conserved among human nasal-associated Corynebacterium species in pangenomic analyses.</title>
        <authorList>
            <person name="Tran T.H."/>
            <person name="Roberts A.Q."/>
            <person name="Escapa I.F."/>
            <person name="Gao W."/>
            <person name="Conlan S."/>
            <person name="Kong H."/>
            <person name="Segre J.A."/>
            <person name="Kelly M.S."/>
            <person name="Lemon K.P."/>
        </authorList>
    </citation>
    <scope>NUCLEOTIDE SEQUENCE</scope>
    <source>
        <strain evidence="1">KPL2654</strain>
    </source>
</reference>
<dbReference type="AlphaFoldDB" id="A0AAP4BU01"/>
<name>A0AAP4BU01_9CORY</name>
<proteinExistence type="predicted"/>
<gene>
    <name evidence="1" type="ORF">QPX54_07805</name>
</gene>
<dbReference type="Proteomes" id="UP001226160">
    <property type="component" value="Unassembled WGS sequence"/>
</dbReference>
<organism evidence="1 2">
    <name type="scientific">Corynebacterium propinquum</name>
    <dbReference type="NCBI Taxonomy" id="43769"/>
    <lineage>
        <taxon>Bacteria</taxon>
        <taxon>Bacillati</taxon>
        <taxon>Actinomycetota</taxon>
        <taxon>Actinomycetes</taxon>
        <taxon>Mycobacteriales</taxon>
        <taxon>Corynebacteriaceae</taxon>
        <taxon>Corynebacterium</taxon>
    </lineage>
</organism>
<dbReference type="EMBL" id="JASNVP010000006">
    <property type="protein sequence ID" value="MDK4326405.1"/>
    <property type="molecule type" value="Genomic_DNA"/>
</dbReference>
<evidence type="ECO:0000313" key="2">
    <source>
        <dbReference type="Proteomes" id="UP001226160"/>
    </source>
</evidence>